<proteinExistence type="predicted"/>
<name>A0ABS5UA38_9BACT</name>
<keyword evidence="2" id="KW-1185">Reference proteome</keyword>
<dbReference type="EMBL" id="JAHDYS010000010">
    <property type="protein sequence ID" value="MBT1072503.1"/>
    <property type="molecule type" value="Genomic_DNA"/>
</dbReference>
<dbReference type="InterPro" id="IPR003737">
    <property type="entry name" value="GlcNAc_PI_deacetylase-related"/>
</dbReference>
<dbReference type="SUPFAM" id="SSF102588">
    <property type="entry name" value="LmbE-like"/>
    <property type="match status" value="1"/>
</dbReference>
<gene>
    <name evidence="1" type="ORF">KJB30_11950</name>
</gene>
<reference evidence="1 2" key="1">
    <citation type="submission" date="2021-05" db="EMBL/GenBank/DDBJ databases">
        <title>The draft genome of Geobacter chapellei DSM 13688.</title>
        <authorList>
            <person name="Xu Z."/>
            <person name="Masuda Y."/>
            <person name="Itoh H."/>
            <person name="Senoo K."/>
        </authorList>
    </citation>
    <scope>NUCLEOTIDE SEQUENCE [LARGE SCALE GENOMIC DNA]</scope>
    <source>
        <strain evidence="1 2">DSM 13688</strain>
    </source>
</reference>
<protein>
    <submittedName>
        <fullName evidence="1">PIG-L family deacetylase</fullName>
    </submittedName>
</protein>
<dbReference type="InterPro" id="IPR024078">
    <property type="entry name" value="LmbE-like_dom_sf"/>
</dbReference>
<evidence type="ECO:0000313" key="2">
    <source>
        <dbReference type="Proteomes" id="UP000784128"/>
    </source>
</evidence>
<dbReference type="RefSeq" id="WP_214299555.1">
    <property type="nucleotide sequence ID" value="NZ_JAHDYS010000010.1"/>
</dbReference>
<dbReference type="Gene3D" id="3.40.50.10320">
    <property type="entry name" value="LmbE-like"/>
    <property type="match status" value="1"/>
</dbReference>
<accession>A0ABS5UA38</accession>
<sequence>MNILAVGCHADDIAIGCGGTLAMYAQAGHRVYGMTLTDSETHFAAKNIHRSREQAYAEECAAAGTIGYEVVDCREIQCTVGELRYSVELMRYLEHFLFVHDIKMVFTHWRNDQNMDHQECYRLVTTAARHVGSLFTFRANWYSNATSALGENVFSDISKTVEIKRTALNAFQSEIANRGAEWLHSFIDYNRILGGWHGTGHVEPFECIRLKLEI</sequence>
<organism evidence="1 2">
    <name type="scientific">Pelotalea chapellei</name>
    <dbReference type="NCBI Taxonomy" id="44671"/>
    <lineage>
        <taxon>Bacteria</taxon>
        <taxon>Pseudomonadati</taxon>
        <taxon>Thermodesulfobacteriota</taxon>
        <taxon>Desulfuromonadia</taxon>
        <taxon>Geobacterales</taxon>
        <taxon>Geobacteraceae</taxon>
        <taxon>Pelotalea</taxon>
    </lineage>
</organism>
<dbReference type="Proteomes" id="UP000784128">
    <property type="component" value="Unassembled WGS sequence"/>
</dbReference>
<comment type="caution">
    <text evidence="1">The sequence shown here is derived from an EMBL/GenBank/DDBJ whole genome shotgun (WGS) entry which is preliminary data.</text>
</comment>
<evidence type="ECO:0000313" key="1">
    <source>
        <dbReference type="EMBL" id="MBT1072503.1"/>
    </source>
</evidence>
<dbReference type="Pfam" id="PF02585">
    <property type="entry name" value="PIG-L"/>
    <property type="match status" value="1"/>
</dbReference>